<organism evidence="1 2">
    <name type="scientific">Candidatus Accumulibacter proximus</name>
    <dbReference type="NCBI Taxonomy" id="2954385"/>
    <lineage>
        <taxon>Bacteria</taxon>
        <taxon>Pseudomonadati</taxon>
        <taxon>Pseudomonadota</taxon>
        <taxon>Betaproteobacteria</taxon>
        <taxon>Candidatus Accumulibacter</taxon>
    </lineage>
</organism>
<dbReference type="InterPro" id="IPR058120">
    <property type="entry name" value="MADS7"/>
</dbReference>
<evidence type="ECO:0000313" key="1">
    <source>
        <dbReference type="EMBL" id="MBK7677599.1"/>
    </source>
</evidence>
<comment type="caution">
    <text evidence="1">The sequence shown here is derived from an EMBL/GenBank/DDBJ whole genome shotgun (WGS) entry which is preliminary data.</text>
</comment>
<name>A0A935Q3P4_9PROT</name>
<dbReference type="EMBL" id="JADJMH010000038">
    <property type="protein sequence ID" value="MBK7677599.1"/>
    <property type="molecule type" value="Genomic_DNA"/>
</dbReference>
<proteinExistence type="predicted"/>
<evidence type="ECO:0000313" key="2">
    <source>
        <dbReference type="Proteomes" id="UP000697998"/>
    </source>
</evidence>
<dbReference type="Proteomes" id="UP000697998">
    <property type="component" value="Unassembled WGS sequence"/>
</dbReference>
<accession>A0A935Q3P4</accession>
<gene>
    <name evidence="1" type="ORF">IPJ27_24220</name>
</gene>
<dbReference type="Pfam" id="PF26611">
    <property type="entry name" value="MAD7"/>
    <property type="match status" value="1"/>
</dbReference>
<sequence>MTERIDGVDFAVDEHIWGHRLYDEQLPHLAVLEFLGVLASNADKPLAASVDEKVRYKPQRQIRLRSLLFNNPYVEAIRARAVPDADKWSAWSEAFVVDATGLEGGNLEYLRAAFSCFDDFAKAIELLRSSAFEVRSNKRWSSKFVFPFGPDALYEDLRFGPNGVSNDRRFFARTGELLYLMLCRAKGGPELGKALVSRLFDPSAPMNRLVRVLQGQPQRAETERDTGYLPPASHPRFDQLCADWTAILSRDMPIYDALEHLIASAGLNLLLYFLERGKEQTGDTESVEITCEIVSRERTKVRALSGESYQANQALSVRAVRSAVEGVRLMPEWAAALASEDPSGECGSLMRSRFQWPPAAPEAEDPDFSRMSGDELVKRLAEKAESRHAQHVGKIHMAWSRAIGLSSRRLSRRTRYAPNDRLLKTLVISVVDERMQFDEFLHEIRSRYGFVIGDAEGAHLVKAKLVDQEALSENRANLEARLVGLGLVRRLSDSCSFVENPFVNKGEAA</sequence>
<protein>
    <submittedName>
        <fullName evidence="1">Uncharacterized protein</fullName>
    </submittedName>
</protein>
<reference evidence="1 2" key="1">
    <citation type="submission" date="2020-10" db="EMBL/GenBank/DDBJ databases">
        <title>Connecting structure to function with the recovery of over 1000 high-quality activated sludge metagenome-assembled genomes encoding full-length rRNA genes using long-read sequencing.</title>
        <authorList>
            <person name="Singleton C.M."/>
            <person name="Petriglieri F."/>
            <person name="Kristensen J.M."/>
            <person name="Kirkegaard R.H."/>
            <person name="Michaelsen T.Y."/>
            <person name="Andersen M.H."/>
            <person name="Karst S.M."/>
            <person name="Dueholm M.S."/>
            <person name="Nielsen P.H."/>
            <person name="Albertsen M."/>
        </authorList>
    </citation>
    <scope>NUCLEOTIDE SEQUENCE [LARGE SCALE GENOMIC DNA]</scope>
    <source>
        <strain evidence="1">EsbW_18-Q3-R4-48_BATAC.285</strain>
    </source>
</reference>
<dbReference type="AlphaFoldDB" id="A0A935Q3P4"/>